<dbReference type="EMBL" id="BPLR01011044">
    <property type="protein sequence ID" value="GIY43869.1"/>
    <property type="molecule type" value="Genomic_DNA"/>
</dbReference>
<dbReference type="Proteomes" id="UP001054945">
    <property type="component" value="Unassembled WGS sequence"/>
</dbReference>
<protein>
    <submittedName>
        <fullName evidence="1">Uncharacterized protein</fullName>
    </submittedName>
</protein>
<accession>A0AAV4TF84</accession>
<comment type="caution">
    <text evidence="1">The sequence shown here is derived from an EMBL/GenBank/DDBJ whole genome shotgun (WGS) entry which is preliminary data.</text>
</comment>
<dbReference type="AlphaFoldDB" id="A0AAV4TF84"/>
<reference evidence="1 2" key="1">
    <citation type="submission" date="2021-06" db="EMBL/GenBank/DDBJ databases">
        <title>Caerostris extrusa draft genome.</title>
        <authorList>
            <person name="Kono N."/>
            <person name="Arakawa K."/>
        </authorList>
    </citation>
    <scope>NUCLEOTIDE SEQUENCE [LARGE SCALE GENOMIC DNA]</scope>
</reference>
<evidence type="ECO:0000313" key="2">
    <source>
        <dbReference type="Proteomes" id="UP001054945"/>
    </source>
</evidence>
<sequence length="112" mass="12600">MTRGASVAGNGCVRVTTAAKNDEESNMARKYLILEFPPRSGVGRDISKQNESVPPQTFMEEEMWGLGEISLPNAQRGRFSVKMSYFTSTILDRKSILQVFLTYKCPYIDLDI</sequence>
<name>A0AAV4TF84_CAEEX</name>
<proteinExistence type="predicted"/>
<gene>
    <name evidence="1" type="ORF">CEXT_286851</name>
</gene>
<keyword evidence="2" id="KW-1185">Reference proteome</keyword>
<evidence type="ECO:0000313" key="1">
    <source>
        <dbReference type="EMBL" id="GIY43869.1"/>
    </source>
</evidence>
<organism evidence="1 2">
    <name type="scientific">Caerostris extrusa</name>
    <name type="common">Bark spider</name>
    <name type="synonym">Caerostris bankana</name>
    <dbReference type="NCBI Taxonomy" id="172846"/>
    <lineage>
        <taxon>Eukaryota</taxon>
        <taxon>Metazoa</taxon>
        <taxon>Ecdysozoa</taxon>
        <taxon>Arthropoda</taxon>
        <taxon>Chelicerata</taxon>
        <taxon>Arachnida</taxon>
        <taxon>Araneae</taxon>
        <taxon>Araneomorphae</taxon>
        <taxon>Entelegynae</taxon>
        <taxon>Araneoidea</taxon>
        <taxon>Araneidae</taxon>
        <taxon>Caerostris</taxon>
    </lineage>
</organism>